<comment type="caution">
    <text evidence="1">The sequence shown here is derived from an EMBL/GenBank/DDBJ whole genome shotgun (WGS) entry which is preliminary data.</text>
</comment>
<evidence type="ECO:0000313" key="1">
    <source>
        <dbReference type="EMBL" id="CAK0769239.1"/>
    </source>
</evidence>
<sequence>MELPKVLKPAFSVGQSPIRRWTPLDWHTAVGRVARHFAVKEPITITALLQKEGGDVLRSWLEEAMPQVVIMDLENPDAESYCLPIVEAIEATESGKGYIQVPWQRATLGAIKRHTIECQIANYFSNAVLPTVSSMARKLKSQLKGVTLSFSDTEVTHGEHRLFPEKGKVDSNRMIDDFEFIVEWTAKAPRPPVFSEDGTIHWPDPGVWAPEIAVLVSNIIKLLHARKNLLDNTRLQVALHFVVWGLGMLSPFPFGTSPQNKADEIRVWEVAFGIMSMQPCKCNIQTYMFG</sequence>
<keyword evidence="2" id="KW-1185">Reference proteome</keyword>
<protein>
    <submittedName>
        <fullName evidence="1">Uncharacterized protein</fullName>
    </submittedName>
</protein>
<name>A0AAV1I0R1_9CHLO</name>
<evidence type="ECO:0000313" key="2">
    <source>
        <dbReference type="Proteomes" id="UP001314263"/>
    </source>
</evidence>
<gene>
    <name evidence="1" type="ORF">CVIRNUC_003646</name>
</gene>
<dbReference type="EMBL" id="CAUYUE010000004">
    <property type="protein sequence ID" value="CAK0769239.1"/>
    <property type="molecule type" value="Genomic_DNA"/>
</dbReference>
<accession>A0AAV1I0R1</accession>
<proteinExistence type="predicted"/>
<dbReference type="AlphaFoldDB" id="A0AAV1I0R1"/>
<reference evidence="1 2" key="1">
    <citation type="submission" date="2023-10" db="EMBL/GenBank/DDBJ databases">
        <authorList>
            <person name="Maclean D."/>
            <person name="Macfadyen A."/>
        </authorList>
    </citation>
    <scope>NUCLEOTIDE SEQUENCE [LARGE SCALE GENOMIC DNA]</scope>
</reference>
<dbReference type="Proteomes" id="UP001314263">
    <property type="component" value="Unassembled WGS sequence"/>
</dbReference>
<organism evidence="1 2">
    <name type="scientific">Coccomyxa viridis</name>
    <dbReference type="NCBI Taxonomy" id="1274662"/>
    <lineage>
        <taxon>Eukaryota</taxon>
        <taxon>Viridiplantae</taxon>
        <taxon>Chlorophyta</taxon>
        <taxon>core chlorophytes</taxon>
        <taxon>Trebouxiophyceae</taxon>
        <taxon>Trebouxiophyceae incertae sedis</taxon>
        <taxon>Coccomyxaceae</taxon>
        <taxon>Coccomyxa</taxon>
    </lineage>
</organism>